<dbReference type="Proteomes" id="UP001224775">
    <property type="component" value="Unassembled WGS sequence"/>
</dbReference>
<name>A0AAD8YHR5_9STRA</name>
<reference evidence="2" key="1">
    <citation type="submission" date="2023-06" db="EMBL/GenBank/DDBJ databases">
        <title>Survivors Of The Sea: Transcriptome response of Skeletonema marinoi to long-term dormancy.</title>
        <authorList>
            <person name="Pinder M.I.M."/>
            <person name="Kourtchenko O."/>
            <person name="Robertson E.K."/>
            <person name="Larsson T."/>
            <person name="Maumus F."/>
            <person name="Osuna-Cruz C.M."/>
            <person name="Vancaester E."/>
            <person name="Stenow R."/>
            <person name="Vandepoele K."/>
            <person name="Ploug H."/>
            <person name="Bruchert V."/>
            <person name="Godhe A."/>
            <person name="Topel M."/>
        </authorList>
    </citation>
    <scope>NUCLEOTIDE SEQUENCE</scope>
    <source>
        <strain evidence="2">R05AC</strain>
    </source>
</reference>
<proteinExistence type="predicted"/>
<accession>A0AAD8YHR5</accession>
<protein>
    <submittedName>
        <fullName evidence="2">Uncharacterized protein</fullName>
    </submittedName>
</protein>
<feature type="region of interest" description="Disordered" evidence="1">
    <location>
        <begin position="63"/>
        <end position="82"/>
    </location>
</feature>
<keyword evidence="3" id="KW-1185">Reference proteome</keyword>
<feature type="compositionally biased region" description="Basic and acidic residues" evidence="1">
    <location>
        <begin position="187"/>
        <end position="207"/>
    </location>
</feature>
<feature type="region of interest" description="Disordered" evidence="1">
    <location>
        <begin position="170"/>
        <end position="207"/>
    </location>
</feature>
<comment type="caution">
    <text evidence="2">The sequence shown here is derived from an EMBL/GenBank/DDBJ whole genome shotgun (WGS) entry which is preliminary data.</text>
</comment>
<evidence type="ECO:0000313" key="2">
    <source>
        <dbReference type="EMBL" id="KAK1745325.1"/>
    </source>
</evidence>
<dbReference type="EMBL" id="JATAAI010000006">
    <property type="protein sequence ID" value="KAK1745325.1"/>
    <property type="molecule type" value="Genomic_DNA"/>
</dbReference>
<sequence length="207" mass="23470">MATRDTRANKRKFGSGKGSPYAATSRRGPPAIFVTCESGREKKCQREALELMHHYYYLSRQAQDEENDTTIKQTQNLDIKGVNATDDDAVTNNEEQKQQQQEEKPLSLEEELSLLRKGVMAEEVLTYERNSKRQKEYESGVRGMICILCNLPGSELIPYDEIVAKIHAARKEKAENEASATNDASEEDKVVCEDKERGDKEGNKTDY</sequence>
<evidence type="ECO:0000313" key="3">
    <source>
        <dbReference type="Proteomes" id="UP001224775"/>
    </source>
</evidence>
<organism evidence="2 3">
    <name type="scientific">Skeletonema marinoi</name>
    <dbReference type="NCBI Taxonomy" id="267567"/>
    <lineage>
        <taxon>Eukaryota</taxon>
        <taxon>Sar</taxon>
        <taxon>Stramenopiles</taxon>
        <taxon>Ochrophyta</taxon>
        <taxon>Bacillariophyta</taxon>
        <taxon>Coscinodiscophyceae</taxon>
        <taxon>Thalassiosirophycidae</taxon>
        <taxon>Thalassiosirales</taxon>
        <taxon>Skeletonemataceae</taxon>
        <taxon>Skeletonema</taxon>
        <taxon>Skeletonema marinoi-dohrnii complex</taxon>
    </lineage>
</organism>
<feature type="region of interest" description="Disordered" evidence="1">
    <location>
        <begin position="1"/>
        <end position="29"/>
    </location>
</feature>
<gene>
    <name evidence="2" type="ORF">QTG54_004616</name>
</gene>
<evidence type="ECO:0000256" key="1">
    <source>
        <dbReference type="SAM" id="MobiDB-lite"/>
    </source>
</evidence>
<dbReference type="AlphaFoldDB" id="A0AAD8YHR5"/>